<accession>A0A3N4P8Q0</accession>
<dbReference type="InterPro" id="IPR001926">
    <property type="entry name" value="TrpB-like_PALP"/>
</dbReference>
<dbReference type="RefSeq" id="WP_123896326.1">
    <property type="nucleotide sequence ID" value="NZ_RPFJ01000002.1"/>
</dbReference>
<dbReference type="PIRSF" id="PIRSF006278">
    <property type="entry name" value="ACCD_DCysDesulf"/>
    <property type="match status" value="1"/>
</dbReference>
<dbReference type="SUPFAM" id="SSF53686">
    <property type="entry name" value="Tryptophan synthase beta subunit-like PLP-dependent enzymes"/>
    <property type="match status" value="1"/>
</dbReference>
<dbReference type="Pfam" id="PF00291">
    <property type="entry name" value="PALP"/>
    <property type="match status" value="1"/>
</dbReference>
<evidence type="ECO:0000256" key="5">
    <source>
        <dbReference type="PIRSR" id="PIRSR006278-2"/>
    </source>
</evidence>
<comment type="caution">
    <text evidence="7">The sequence shown here is derived from an EMBL/GenBank/DDBJ whole genome shotgun (WGS) entry which is preliminary data.</text>
</comment>
<dbReference type="Proteomes" id="UP000270856">
    <property type="component" value="Unassembled WGS sequence"/>
</dbReference>
<evidence type="ECO:0000256" key="4">
    <source>
        <dbReference type="PIRSR" id="PIRSR006278-1"/>
    </source>
</evidence>
<dbReference type="AlphaFoldDB" id="A0A3N4P8Q0"/>
<comment type="cofactor">
    <cofactor evidence="1">
        <name>pyridoxal 5'-phosphate</name>
        <dbReference type="ChEBI" id="CHEBI:597326"/>
    </cofactor>
</comment>
<evidence type="ECO:0000313" key="7">
    <source>
        <dbReference type="EMBL" id="RPE00090.1"/>
    </source>
</evidence>
<name>A0A3N4P8Q0_9FLAO</name>
<evidence type="ECO:0000313" key="8">
    <source>
        <dbReference type="Proteomes" id="UP000270856"/>
    </source>
</evidence>
<organism evidence="7 8">
    <name type="scientific">Aureibaculum marinum</name>
    <dbReference type="NCBI Taxonomy" id="2487930"/>
    <lineage>
        <taxon>Bacteria</taxon>
        <taxon>Pseudomonadati</taxon>
        <taxon>Bacteroidota</taxon>
        <taxon>Flavobacteriia</taxon>
        <taxon>Flavobacteriales</taxon>
        <taxon>Flavobacteriaceae</taxon>
        <taxon>Aureibaculum</taxon>
    </lineage>
</organism>
<feature type="modified residue" description="N6-(pyridoxal phosphate)lysine" evidence="5">
    <location>
        <position position="38"/>
    </location>
</feature>
<dbReference type="InterPro" id="IPR036052">
    <property type="entry name" value="TrpB-like_PALP_sf"/>
</dbReference>
<dbReference type="Gene3D" id="3.40.50.1100">
    <property type="match status" value="2"/>
</dbReference>
<protein>
    <submittedName>
        <fullName evidence="7">1-aminocyclopropane-1-carboxylate deaminase/D-cysteine desulfhydrase</fullName>
    </submittedName>
</protein>
<comment type="similarity">
    <text evidence="2">Belongs to the ACC deaminase/D-cysteine desulfhydrase family.</text>
</comment>
<dbReference type="EMBL" id="RPFJ01000002">
    <property type="protein sequence ID" value="RPE00090.1"/>
    <property type="molecule type" value="Genomic_DNA"/>
</dbReference>
<evidence type="ECO:0000256" key="1">
    <source>
        <dbReference type="ARBA" id="ARBA00001933"/>
    </source>
</evidence>
<dbReference type="OrthoDB" id="9801249at2"/>
<feature type="domain" description="Tryptophan synthase beta chain-like PALP" evidence="6">
    <location>
        <begin position="19"/>
        <end position="281"/>
    </location>
</feature>
<keyword evidence="3 5" id="KW-0663">Pyridoxal phosphate</keyword>
<proteinExistence type="inferred from homology"/>
<reference evidence="7 8" key="1">
    <citation type="submission" date="2018-11" db="EMBL/GenBank/DDBJ databases">
        <title>Aureibaculum marinum gen. nov., sp. nov., a member of the family Flavobacteriaceae isolated from the Bohai Sea.</title>
        <authorList>
            <person name="Ji X."/>
        </authorList>
    </citation>
    <scope>NUCLEOTIDE SEQUENCE [LARGE SCALE GENOMIC DNA]</scope>
    <source>
        <strain evidence="7 8">BH-SD17</strain>
    </source>
</reference>
<evidence type="ECO:0000256" key="2">
    <source>
        <dbReference type="ARBA" id="ARBA00008639"/>
    </source>
</evidence>
<evidence type="ECO:0000259" key="6">
    <source>
        <dbReference type="Pfam" id="PF00291"/>
    </source>
</evidence>
<dbReference type="PANTHER" id="PTHR43780:SF2">
    <property type="entry name" value="1-AMINOCYCLOPROPANE-1-CARBOXYLATE DEAMINASE-RELATED"/>
    <property type="match status" value="1"/>
</dbReference>
<sequence length="302" mass="33887">MNFKINSRNQTVQFHLLNDIEVVIKREDEIHPHISGNKYRKLKYNIIAAKNQGINTLLTFGGAYSNHIAATAAAGAEFGFKTIGIIRGEEIVTKIDENPTLSFAQNCGMKFKFITRSLYREKENSAFIESLKKEFGTFYRLPEGGTNELAIRGCEEILTIEDKSFDYICTAVGTGGTIAGIINSAYPHQKVIGFPSLKGDFLHDEIAKWTTKTNWELETNYHFGGYGKINNNLITFINKFKEKTSIPLDPIYTGKMLYGIVDMIQNLTFDKGSKILAIHTGGLQGIEGMNKLLKQKKTLQII</sequence>
<dbReference type="GO" id="GO:0019148">
    <property type="term" value="F:D-cysteine desulfhydrase activity"/>
    <property type="evidence" value="ECO:0007669"/>
    <property type="project" value="TreeGrafter"/>
</dbReference>
<evidence type="ECO:0000256" key="3">
    <source>
        <dbReference type="ARBA" id="ARBA00022898"/>
    </source>
</evidence>
<dbReference type="InterPro" id="IPR027278">
    <property type="entry name" value="ACCD_DCysDesulf"/>
</dbReference>
<feature type="active site" description="Nucleophile" evidence="4">
    <location>
        <position position="65"/>
    </location>
</feature>
<gene>
    <name evidence="7" type="ORF">EGM88_02170</name>
</gene>
<dbReference type="PANTHER" id="PTHR43780">
    <property type="entry name" value="1-AMINOCYCLOPROPANE-1-CARBOXYLATE DEAMINASE-RELATED"/>
    <property type="match status" value="1"/>
</dbReference>
<keyword evidence="8" id="KW-1185">Reference proteome</keyword>